<reference evidence="2 3" key="1">
    <citation type="journal article" date="2013" name="Curr. Biol.">
        <title>The Genome of the Foraminiferan Reticulomyxa filosa.</title>
        <authorList>
            <person name="Glockner G."/>
            <person name="Hulsmann N."/>
            <person name="Schleicher M."/>
            <person name="Noegel A.A."/>
            <person name="Eichinger L."/>
            <person name="Gallinger C."/>
            <person name="Pawlowski J."/>
            <person name="Sierra R."/>
            <person name="Euteneuer U."/>
            <person name="Pillet L."/>
            <person name="Moustafa A."/>
            <person name="Platzer M."/>
            <person name="Groth M."/>
            <person name="Szafranski K."/>
            <person name="Schliwa M."/>
        </authorList>
    </citation>
    <scope>NUCLEOTIDE SEQUENCE [LARGE SCALE GENOMIC DNA]</scope>
</reference>
<feature type="compositionally biased region" description="Basic and acidic residues" evidence="1">
    <location>
        <begin position="551"/>
        <end position="593"/>
    </location>
</feature>
<feature type="compositionally biased region" description="Low complexity" evidence="1">
    <location>
        <begin position="192"/>
        <end position="204"/>
    </location>
</feature>
<dbReference type="AlphaFoldDB" id="X6MVC7"/>
<protein>
    <recommendedName>
        <fullName evidence="4">Non-specific serine/threonine protein kinase</fullName>
    </recommendedName>
</protein>
<sequence length="743" mass="81740">NVYVCICTICWKPNTDATEQPFKRPLQKSHGHLVACPHFCRILQGIYPAAISVDAQDMLSRIFMIDPDDRATIEEIIGHSWFNGNVPTREDLYAYMIDRSKKVWKDQGIPHMIPILEEMHSQALAKETQSGSSDPNPNGEEEEEPELAQFSPSPAPPASSSFVSGSPISWHAPSVAPAMPMERRVGTTMAESASVTVASQSSSSCHPSTTATVATKPDLGETDHKPMTEKSSSKSQPSSSSKSSSSSTHATTKTKAATTTTTTAITTTAAATTTSTSTSTSHRHRHRHRQPQQHLQALPTTMASEKTAMSPKVAERAYQWERQQALERKRRRQSLTKKTEPTTAMESSGGVDTNNIMCVNESTNMMSVTNTCEQSGTNKSATNTQSNRDATAGITDINTNTNTNTNANTNTNNTNIDNTTNANSNNKPNTVQTEHDSNGNEKEDDKNATECTAATIHENASLSTNEPVPIIEKPTQTKQGRIHQGSSFDDCVNTCLDSEMRASSTQREHSITRDFADEKKIGSSSSLNALGLCHDASGCKKNLLSHTSNNSERKRETERGRERCIATTETQKHEVVNDDELKQKSKSPDDSKKTLKSRQPIMDESGMNETQTQCDITANGPISLLIQHIKQVCLMEGNLSFAICSGKDSTAINNVLSFYYFASFFSNIFFYITSASIPLPAEDTNINDIMSINNDNSNNHINGFDWADFNVKYRISIRKQQGNIVDFQRIARHIKKKTAPFHL</sequence>
<dbReference type="OrthoDB" id="8596411at2759"/>
<name>X6MVC7_RETFI</name>
<feature type="region of interest" description="Disordered" evidence="1">
    <location>
        <begin position="543"/>
        <end position="610"/>
    </location>
</feature>
<dbReference type="Proteomes" id="UP000023152">
    <property type="component" value="Unassembled WGS sequence"/>
</dbReference>
<dbReference type="SUPFAM" id="SSF56112">
    <property type="entry name" value="Protein kinase-like (PK-like)"/>
    <property type="match status" value="1"/>
</dbReference>
<dbReference type="InterPro" id="IPR011009">
    <property type="entry name" value="Kinase-like_dom_sf"/>
</dbReference>
<feature type="compositionally biased region" description="Polar residues" evidence="1">
    <location>
        <begin position="371"/>
        <end position="389"/>
    </location>
</feature>
<feature type="region of interest" description="Disordered" evidence="1">
    <location>
        <begin position="123"/>
        <end position="165"/>
    </location>
</feature>
<feature type="compositionally biased region" description="Basic and acidic residues" evidence="1">
    <location>
        <begin position="433"/>
        <end position="448"/>
    </location>
</feature>
<feature type="compositionally biased region" description="Basic residues" evidence="1">
    <location>
        <begin position="281"/>
        <end position="291"/>
    </location>
</feature>
<evidence type="ECO:0000313" key="3">
    <source>
        <dbReference type="Proteomes" id="UP000023152"/>
    </source>
</evidence>
<keyword evidence="3" id="KW-1185">Reference proteome</keyword>
<evidence type="ECO:0000256" key="1">
    <source>
        <dbReference type="SAM" id="MobiDB-lite"/>
    </source>
</evidence>
<dbReference type="EMBL" id="ASPP01016303">
    <property type="protein sequence ID" value="ETO17606.1"/>
    <property type="molecule type" value="Genomic_DNA"/>
</dbReference>
<feature type="region of interest" description="Disordered" evidence="1">
    <location>
        <begin position="324"/>
        <end position="354"/>
    </location>
</feature>
<feature type="non-terminal residue" evidence="2">
    <location>
        <position position="1"/>
    </location>
</feature>
<gene>
    <name evidence="2" type="ORF">RFI_19714</name>
</gene>
<evidence type="ECO:0008006" key="4">
    <source>
        <dbReference type="Google" id="ProtNLM"/>
    </source>
</evidence>
<feature type="compositionally biased region" description="Polar residues" evidence="1">
    <location>
        <begin position="341"/>
        <end position="354"/>
    </location>
</feature>
<proteinExistence type="predicted"/>
<comment type="caution">
    <text evidence="2">The sequence shown here is derived from an EMBL/GenBank/DDBJ whole genome shotgun (WGS) entry which is preliminary data.</text>
</comment>
<accession>X6MVC7</accession>
<feature type="compositionally biased region" description="Low complexity" evidence="1">
    <location>
        <begin position="395"/>
        <end position="426"/>
    </location>
</feature>
<organism evidence="2 3">
    <name type="scientific">Reticulomyxa filosa</name>
    <dbReference type="NCBI Taxonomy" id="46433"/>
    <lineage>
        <taxon>Eukaryota</taxon>
        <taxon>Sar</taxon>
        <taxon>Rhizaria</taxon>
        <taxon>Retaria</taxon>
        <taxon>Foraminifera</taxon>
        <taxon>Monothalamids</taxon>
        <taxon>Reticulomyxidae</taxon>
        <taxon>Reticulomyxa</taxon>
    </lineage>
</organism>
<feature type="compositionally biased region" description="Basic and acidic residues" evidence="1">
    <location>
        <begin position="218"/>
        <end position="232"/>
    </location>
</feature>
<feature type="compositionally biased region" description="Low complexity" evidence="1">
    <location>
        <begin position="233"/>
        <end position="280"/>
    </location>
</feature>
<evidence type="ECO:0000313" key="2">
    <source>
        <dbReference type="EMBL" id="ETO17606.1"/>
    </source>
</evidence>
<feature type="region of interest" description="Disordered" evidence="1">
    <location>
        <begin position="371"/>
        <end position="448"/>
    </location>
</feature>
<feature type="region of interest" description="Disordered" evidence="1">
    <location>
        <begin position="187"/>
        <end position="306"/>
    </location>
</feature>